<keyword evidence="2" id="KW-1185">Reference proteome</keyword>
<sequence>MLHCYARDHPQSGLFRSQARRLPITDDVSDTATLLLPYLNRDLAVIRLRVLCVLIVSTMQIIEGYIRAHLWPETGSDSSTQVSRRVLRDQSYPIHCYHAPKALHRPQICVLHLSIIRTNGLLKGRVKGADPRQYNRELKNTSTSEDR</sequence>
<protein>
    <submittedName>
        <fullName evidence="1">Uncharacterized protein</fullName>
    </submittedName>
</protein>
<evidence type="ECO:0000313" key="2">
    <source>
        <dbReference type="Proteomes" id="UP001066276"/>
    </source>
</evidence>
<dbReference type="AlphaFoldDB" id="A0AAV7NPP0"/>
<gene>
    <name evidence="1" type="ORF">NDU88_006230</name>
</gene>
<dbReference type="Proteomes" id="UP001066276">
    <property type="component" value="Chromosome 8"/>
</dbReference>
<accession>A0AAV7NPP0</accession>
<evidence type="ECO:0000313" key="1">
    <source>
        <dbReference type="EMBL" id="KAJ1118035.1"/>
    </source>
</evidence>
<organism evidence="1 2">
    <name type="scientific">Pleurodeles waltl</name>
    <name type="common">Iberian ribbed newt</name>
    <dbReference type="NCBI Taxonomy" id="8319"/>
    <lineage>
        <taxon>Eukaryota</taxon>
        <taxon>Metazoa</taxon>
        <taxon>Chordata</taxon>
        <taxon>Craniata</taxon>
        <taxon>Vertebrata</taxon>
        <taxon>Euteleostomi</taxon>
        <taxon>Amphibia</taxon>
        <taxon>Batrachia</taxon>
        <taxon>Caudata</taxon>
        <taxon>Salamandroidea</taxon>
        <taxon>Salamandridae</taxon>
        <taxon>Pleurodelinae</taxon>
        <taxon>Pleurodeles</taxon>
    </lineage>
</organism>
<dbReference type="EMBL" id="JANPWB010000012">
    <property type="protein sequence ID" value="KAJ1118035.1"/>
    <property type="molecule type" value="Genomic_DNA"/>
</dbReference>
<comment type="caution">
    <text evidence="1">The sequence shown here is derived from an EMBL/GenBank/DDBJ whole genome shotgun (WGS) entry which is preliminary data.</text>
</comment>
<name>A0AAV7NPP0_PLEWA</name>
<reference evidence="1" key="1">
    <citation type="journal article" date="2022" name="bioRxiv">
        <title>Sequencing and chromosome-scale assembly of the giantPleurodeles waltlgenome.</title>
        <authorList>
            <person name="Brown T."/>
            <person name="Elewa A."/>
            <person name="Iarovenko S."/>
            <person name="Subramanian E."/>
            <person name="Araus A.J."/>
            <person name="Petzold A."/>
            <person name="Susuki M."/>
            <person name="Suzuki K.-i.T."/>
            <person name="Hayashi T."/>
            <person name="Toyoda A."/>
            <person name="Oliveira C."/>
            <person name="Osipova E."/>
            <person name="Leigh N.D."/>
            <person name="Simon A."/>
            <person name="Yun M.H."/>
        </authorList>
    </citation>
    <scope>NUCLEOTIDE SEQUENCE</scope>
    <source>
        <strain evidence="1">20211129_DDA</strain>
        <tissue evidence="1">Liver</tissue>
    </source>
</reference>
<proteinExistence type="predicted"/>